<evidence type="ECO:0000313" key="1">
    <source>
        <dbReference type="EMBL" id="MDX6189714.1"/>
    </source>
</evidence>
<gene>
    <name evidence="1" type="ORF">SGQ83_10155</name>
</gene>
<name>A0ABU4RDG2_9FLAO</name>
<protein>
    <submittedName>
        <fullName evidence="1">Uncharacterized protein</fullName>
    </submittedName>
</protein>
<dbReference type="RefSeq" id="WP_230001641.1">
    <property type="nucleotide sequence ID" value="NZ_CP087134.1"/>
</dbReference>
<organism evidence="1 2">
    <name type="scientific">Flavobacterium cupriresistens</name>
    <dbReference type="NCBI Taxonomy" id="2893885"/>
    <lineage>
        <taxon>Bacteria</taxon>
        <taxon>Pseudomonadati</taxon>
        <taxon>Bacteroidota</taxon>
        <taxon>Flavobacteriia</taxon>
        <taxon>Flavobacteriales</taxon>
        <taxon>Flavobacteriaceae</taxon>
        <taxon>Flavobacterium</taxon>
    </lineage>
</organism>
<sequence>MFTNNKFTMLLNFPEQIIDDFIIPAFTINEGEIIIIEILGGAKFRDLTLKLNSIFTNQNSSFKYVEHIQTDSLLSFIFPLTVEKYLKNSGSNIFYRNKIYELNWMKPKIKVNTLAGSPRRILSLYKTLTFTKNIIIDLVGVDPIGGVEIYQILKSNKNKNGATILFDSCNEFENDCSKFIRTKYIGE</sequence>
<dbReference type="Proteomes" id="UP001273350">
    <property type="component" value="Unassembled WGS sequence"/>
</dbReference>
<proteinExistence type="predicted"/>
<dbReference type="EMBL" id="JAWXVI010000005">
    <property type="protein sequence ID" value="MDX6189714.1"/>
    <property type="molecule type" value="Genomic_DNA"/>
</dbReference>
<keyword evidence="2" id="KW-1185">Reference proteome</keyword>
<comment type="caution">
    <text evidence="1">The sequence shown here is derived from an EMBL/GenBank/DDBJ whole genome shotgun (WGS) entry which is preliminary data.</text>
</comment>
<evidence type="ECO:0000313" key="2">
    <source>
        <dbReference type="Proteomes" id="UP001273350"/>
    </source>
</evidence>
<accession>A0ABU4RDG2</accession>
<reference evidence="1 2" key="1">
    <citation type="submission" date="2023-11" db="EMBL/GenBank/DDBJ databases">
        <title>Unpublished Manusciprt.</title>
        <authorList>
            <person name="Saticioglu I.B."/>
            <person name="Ay H."/>
            <person name="Ajmi N."/>
            <person name="Altun S."/>
            <person name="Duman M."/>
        </authorList>
    </citation>
    <scope>NUCLEOTIDE SEQUENCE [LARGE SCALE GENOMIC DNA]</scope>
    <source>
        <strain evidence="1 2">Fl-318</strain>
    </source>
</reference>